<keyword evidence="1" id="KW-1133">Transmembrane helix</keyword>
<dbReference type="SUPFAM" id="SSF103473">
    <property type="entry name" value="MFS general substrate transporter"/>
    <property type="match status" value="1"/>
</dbReference>
<feature type="transmembrane region" description="Helical" evidence="1">
    <location>
        <begin position="201"/>
        <end position="222"/>
    </location>
</feature>
<reference evidence="3 4" key="1">
    <citation type="journal article" date="2016" name="Nat. Commun.">
        <title>Thousands of microbial genomes shed light on interconnected biogeochemical processes in an aquifer system.</title>
        <authorList>
            <person name="Anantharaman K."/>
            <person name="Brown C.T."/>
            <person name="Hug L.A."/>
            <person name="Sharon I."/>
            <person name="Castelle C.J."/>
            <person name="Probst A.J."/>
            <person name="Thomas B.C."/>
            <person name="Singh A."/>
            <person name="Wilkins M.J."/>
            <person name="Karaoz U."/>
            <person name="Brodie E.L."/>
            <person name="Williams K.H."/>
            <person name="Hubbard S.S."/>
            <person name="Banfield J.F."/>
        </authorList>
    </citation>
    <scope>NUCLEOTIDE SEQUENCE [LARGE SCALE GENOMIC DNA]</scope>
</reference>
<evidence type="ECO:0000313" key="3">
    <source>
        <dbReference type="EMBL" id="OGK55454.1"/>
    </source>
</evidence>
<feature type="transmembrane region" description="Helical" evidence="1">
    <location>
        <begin position="77"/>
        <end position="95"/>
    </location>
</feature>
<proteinExistence type="predicted"/>
<comment type="caution">
    <text evidence="3">The sequence shown here is derived from an EMBL/GenBank/DDBJ whole genome shotgun (WGS) entry which is preliminary data.</text>
</comment>
<dbReference type="AlphaFoldDB" id="A0A1F7JIK9"/>
<feature type="transmembrane region" description="Helical" evidence="1">
    <location>
        <begin position="164"/>
        <end position="189"/>
    </location>
</feature>
<feature type="transmembrane region" description="Helical" evidence="1">
    <location>
        <begin position="135"/>
        <end position="157"/>
    </location>
</feature>
<dbReference type="PANTHER" id="PTHR33876:SF4">
    <property type="entry name" value="CHLOROPLAST PROTEIN FOR GROWTH AND FERTILITY 2"/>
    <property type="match status" value="1"/>
</dbReference>
<dbReference type="Proteomes" id="UP000177418">
    <property type="component" value="Unassembled WGS sequence"/>
</dbReference>
<evidence type="ECO:0000313" key="4">
    <source>
        <dbReference type="Proteomes" id="UP000177418"/>
    </source>
</evidence>
<organism evidence="3 4">
    <name type="scientific">Candidatus Roizmanbacteria bacterium RIFCSPLOWO2_02_FULL_36_11</name>
    <dbReference type="NCBI Taxonomy" id="1802071"/>
    <lineage>
        <taxon>Bacteria</taxon>
        <taxon>Candidatus Roizmaniibacteriota</taxon>
    </lineage>
</organism>
<feature type="domain" description="Urease accessory protein UreH-like transmembrane" evidence="2">
    <location>
        <begin position="44"/>
        <end position="215"/>
    </location>
</feature>
<sequence length="225" mass="24679">MDQVVVKLAALLGFGLILGFKHALDADHVVAVSTIVSKTKSLKKSSIFGALWGAGHTTTLFLSGLIILILKITIPAKLAYFFEGCVGVVLVFMGLDVLRNLRKNNMHNHLHIHENVKHSHEHNHIDLHHHHKRSFLIGMLHGLAGSAALMLLVLTTVKSTFQGLLFILIFGIGSMAGMFITSAIIGLPFVLTSRFERINEAVKLLAGTISIILGITIVFEIWRII</sequence>
<evidence type="ECO:0000256" key="1">
    <source>
        <dbReference type="SAM" id="Phobius"/>
    </source>
</evidence>
<name>A0A1F7JIK9_9BACT</name>
<dbReference type="InterPro" id="IPR036259">
    <property type="entry name" value="MFS_trans_sf"/>
</dbReference>
<dbReference type="EMBL" id="MGAV01000003">
    <property type="protein sequence ID" value="OGK55454.1"/>
    <property type="molecule type" value="Genomic_DNA"/>
</dbReference>
<dbReference type="Pfam" id="PF13386">
    <property type="entry name" value="DsbD_2"/>
    <property type="match status" value="1"/>
</dbReference>
<keyword evidence="1" id="KW-0812">Transmembrane</keyword>
<gene>
    <name evidence="3" type="ORF">A3H78_01185</name>
</gene>
<dbReference type="PANTHER" id="PTHR33876">
    <property type="entry name" value="UNNAMED PRODUCT"/>
    <property type="match status" value="1"/>
</dbReference>
<dbReference type="InterPro" id="IPR039447">
    <property type="entry name" value="UreH-like_TM_dom"/>
</dbReference>
<feature type="transmembrane region" description="Helical" evidence="1">
    <location>
        <begin position="47"/>
        <end position="70"/>
    </location>
</feature>
<keyword evidence="1" id="KW-0472">Membrane</keyword>
<evidence type="ECO:0000259" key="2">
    <source>
        <dbReference type="Pfam" id="PF13386"/>
    </source>
</evidence>
<dbReference type="InterPro" id="IPR052776">
    <property type="entry name" value="Chloro_ReproSupport/MetalTrans"/>
</dbReference>
<accession>A0A1F7JIK9</accession>
<protein>
    <recommendedName>
        <fullName evidence="2">Urease accessory protein UreH-like transmembrane domain-containing protein</fullName>
    </recommendedName>
</protein>